<protein>
    <submittedName>
        <fullName evidence="1">DUF3572 family protein</fullName>
    </submittedName>
</protein>
<keyword evidence="2" id="KW-1185">Reference proteome</keyword>
<dbReference type="Proteomes" id="UP000468943">
    <property type="component" value="Unassembled WGS sequence"/>
</dbReference>
<dbReference type="EMBL" id="WTYS01000001">
    <property type="protein sequence ID" value="MXO55494.1"/>
    <property type="molecule type" value="Genomic_DNA"/>
</dbReference>
<sequence length="82" mass="8959">MEPQNLALAVLGWILGDGPRAERLLDLTGLTPDLLRERLGDPGVLAAVLEFLINHEPDLVRASDELQITPQQIVAAHESLSR</sequence>
<gene>
    <name evidence="1" type="ORF">GRI36_01230</name>
</gene>
<dbReference type="AlphaFoldDB" id="A0A6I4SIV9"/>
<name>A0A6I4SIV9_9SPHN</name>
<comment type="caution">
    <text evidence="1">The sequence shown here is derived from an EMBL/GenBank/DDBJ whole genome shotgun (WGS) entry which is preliminary data.</text>
</comment>
<evidence type="ECO:0000313" key="1">
    <source>
        <dbReference type="EMBL" id="MXO55494.1"/>
    </source>
</evidence>
<accession>A0A6I4SIV9</accession>
<dbReference type="InterPro" id="IPR021955">
    <property type="entry name" value="DUF3572"/>
</dbReference>
<evidence type="ECO:0000313" key="2">
    <source>
        <dbReference type="Proteomes" id="UP000468943"/>
    </source>
</evidence>
<organism evidence="1 2">
    <name type="scientific">Pontixanthobacter gangjinensis</name>
    <dbReference type="NCBI Taxonomy" id="1028742"/>
    <lineage>
        <taxon>Bacteria</taxon>
        <taxon>Pseudomonadati</taxon>
        <taxon>Pseudomonadota</taxon>
        <taxon>Alphaproteobacteria</taxon>
        <taxon>Sphingomonadales</taxon>
        <taxon>Erythrobacteraceae</taxon>
        <taxon>Pontixanthobacter</taxon>
    </lineage>
</organism>
<dbReference type="OrthoDB" id="7356934at2"/>
<reference evidence="1 2" key="1">
    <citation type="submission" date="2019-12" db="EMBL/GenBank/DDBJ databases">
        <title>Genomic-based taxomic classification of the family Erythrobacteraceae.</title>
        <authorList>
            <person name="Xu L."/>
        </authorList>
    </citation>
    <scope>NUCLEOTIDE SEQUENCE [LARGE SCALE GENOMIC DNA]</scope>
    <source>
        <strain evidence="1 2">JCM 17802</strain>
    </source>
</reference>
<proteinExistence type="predicted"/>
<dbReference type="Pfam" id="PF12096">
    <property type="entry name" value="DUF3572"/>
    <property type="match status" value="1"/>
</dbReference>